<organism evidence="2 3">
    <name type="scientific">Methylohalomonas lacus</name>
    <dbReference type="NCBI Taxonomy" id="398773"/>
    <lineage>
        <taxon>Bacteria</taxon>
        <taxon>Pseudomonadati</taxon>
        <taxon>Pseudomonadota</taxon>
        <taxon>Gammaproteobacteria</taxon>
        <taxon>Methylohalomonadales</taxon>
        <taxon>Methylohalomonadaceae</taxon>
        <taxon>Methylohalomonas</taxon>
    </lineage>
</organism>
<dbReference type="PANTHER" id="PTHR32251">
    <property type="entry name" value="3-OXO-5-ALPHA-STEROID 4-DEHYDROGENASE"/>
    <property type="match status" value="1"/>
</dbReference>
<keyword evidence="1" id="KW-1133">Transmembrane helix</keyword>
<keyword evidence="1" id="KW-0472">Membrane</keyword>
<dbReference type="PANTHER" id="PTHR32251:SF17">
    <property type="entry name" value="STEROID 5-ALPHA REDUCTASE C-TERMINAL DOMAIN-CONTAINING PROTEIN"/>
    <property type="match status" value="1"/>
</dbReference>
<dbReference type="EMBL" id="JANUCT010000002">
    <property type="protein sequence ID" value="MCS3902345.1"/>
    <property type="molecule type" value="Genomic_DNA"/>
</dbReference>
<dbReference type="Pfam" id="PF06966">
    <property type="entry name" value="DUF1295"/>
    <property type="match status" value="1"/>
</dbReference>
<gene>
    <name evidence="2" type="ORF">J2T55_000341</name>
</gene>
<keyword evidence="3" id="KW-1185">Reference proteome</keyword>
<protein>
    <submittedName>
        <fullName evidence="2">Steroid 5-alpha reductase family enzyme</fullName>
    </submittedName>
</protein>
<feature type="transmembrane region" description="Helical" evidence="1">
    <location>
        <begin position="109"/>
        <end position="130"/>
    </location>
</feature>
<keyword evidence="1" id="KW-0812">Transmembrane</keyword>
<dbReference type="Gene3D" id="1.20.120.1630">
    <property type="match status" value="1"/>
</dbReference>
<evidence type="ECO:0000256" key="1">
    <source>
        <dbReference type="SAM" id="Phobius"/>
    </source>
</evidence>
<dbReference type="PROSITE" id="PS50244">
    <property type="entry name" value="S5A_REDUCTASE"/>
    <property type="match status" value="1"/>
</dbReference>
<reference evidence="2" key="1">
    <citation type="submission" date="2022-08" db="EMBL/GenBank/DDBJ databases">
        <title>Genomic Encyclopedia of Type Strains, Phase III (KMG-III): the genomes of soil and plant-associated and newly described type strains.</title>
        <authorList>
            <person name="Whitman W."/>
        </authorList>
    </citation>
    <scope>NUCLEOTIDE SEQUENCE</scope>
    <source>
        <strain evidence="2">HMT 1</strain>
    </source>
</reference>
<name>A0AAE3HI80_9GAMM</name>
<dbReference type="InterPro" id="IPR010721">
    <property type="entry name" value="UstE-like"/>
</dbReference>
<evidence type="ECO:0000313" key="3">
    <source>
        <dbReference type="Proteomes" id="UP001204445"/>
    </source>
</evidence>
<proteinExistence type="predicted"/>
<feature type="transmembrane region" description="Helical" evidence="1">
    <location>
        <begin position="6"/>
        <end position="28"/>
    </location>
</feature>
<feature type="transmembrane region" description="Helical" evidence="1">
    <location>
        <begin position="40"/>
        <end position="59"/>
    </location>
</feature>
<dbReference type="AlphaFoldDB" id="A0AAE3HI80"/>
<sequence>MLGSMQPLWLLLYATPVVCIIMAGVWWLQVKLKDAGIVDLAWSLCLGGLAIGYAALAPGALLPKLFMLLFALVWSLRLAVHLFVRIRDYPEDGRYRYLRDYWGEREQTGFFWFFQAQAGFAIIFSIPFLVAASNPVADFTPWIALAVVFWLVALTGESIADWQLARFKARPDAKGRTCREGLWRYSRHPNYFFEWLHWFAYVCLAVGHPYWWLALLTGPVLMFVFLFRFTGIPYTEQQAIRSRGDDYRDYQRTTSAFFPWFPRRR</sequence>
<feature type="transmembrane region" description="Helical" evidence="1">
    <location>
        <begin position="213"/>
        <end position="234"/>
    </location>
</feature>
<dbReference type="GO" id="GO:0016020">
    <property type="term" value="C:membrane"/>
    <property type="evidence" value="ECO:0007669"/>
    <property type="project" value="TreeGrafter"/>
</dbReference>
<comment type="caution">
    <text evidence="2">The sequence shown here is derived from an EMBL/GenBank/DDBJ whole genome shotgun (WGS) entry which is preliminary data.</text>
</comment>
<dbReference type="RefSeq" id="WP_259053854.1">
    <property type="nucleotide sequence ID" value="NZ_JANUCT010000002.1"/>
</dbReference>
<evidence type="ECO:0000313" key="2">
    <source>
        <dbReference type="EMBL" id="MCS3902345.1"/>
    </source>
</evidence>
<accession>A0AAE3HI80</accession>
<dbReference type="Proteomes" id="UP001204445">
    <property type="component" value="Unassembled WGS sequence"/>
</dbReference>
<feature type="transmembrane region" description="Helical" evidence="1">
    <location>
        <begin position="142"/>
        <end position="160"/>
    </location>
</feature>
<feature type="transmembrane region" description="Helical" evidence="1">
    <location>
        <begin position="65"/>
        <end position="84"/>
    </location>
</feature>